<evidence type="ECO:0000256" key="2">
    <source>
        <dbReference type="ARBA" id="ARBA00004496"/>
    </source>
</evidence>
<keyword evidence="10" id="KW-0539">Nucleus</keyword>
<dbReference type="UniPathway" id="UPA00988"/>
<evidence type="ECO:0000256" key="4">
    <source>
        <dbReference type="ARBA" id="ARBA00005881"/>
    </source>
</evidence>
<keyword evidence="13" id="KW-1185">Reference proteome</keyword>
<dbReference type="InterPro" id="IPR001680">
    <property type="entry name" value="WD40_rpt"/>
</dbReference>
<keyword evidence="8" id="KW-0819">tRNA processing</keyword>
<keyword evidence="7 11" id="KW-0853">WD repeat</keyword>
<evidence type="ECO:0000256" key="10">
    <source>
        <dbReference type="ARBA" id="ARBA00023242"/>
    </source>
</evidence>
<sequence>METNYISCSTNSHSRSVDWGKNNKIAYGSSNAVAIYDPNVENNTGKTEKTLHKHMSKVKIVKWITREQDKIEDELLSASIDGTIIIWNVNDDVYTPDISLSLGDSLTTADAIYLDDNTHDDYKKRDLLICASSFNEIFSVWQRKSNVISEKQMINLNGKIPTEVLFAFLPGKSKYPIIIAGLDDSSIQILAWENYKNETIPNFTKVRSLNGHQDWIQCFDYIKNDNNESVLVTGSQDGTIRLWKILIAEEKPDDEKINQFKIGNEEYEIMIESVLSGHEHRVYGVNWIPSITKNGKTIRENKLLSCALDQSMIVWSPNDNGVWTENVRLGNVGGNTLGFYGCKFSGDGLSVLAHGYKGTFHMWKYNNELDRWLPLSVPSGHNSDVTDIHWDPKGRYLLSTSLDQTIRIHVPWKINNNNNEIWKEYGRPLTHGYDINCIEILTPTMFACGADEKVPRILTAPSDFIKCLNNENWIISKNTNNRVEVGALGLTNKSFVNNENDIIEEDFDIMDINNDRGPTEEEKIRHTKWEEIRKLYGHGYEIFSMASRHDAKLLATACKSNNEEHSSILLWSTVTWGYVQKLISHRLTVSQMEFSPNDKYLVSVSRDRRWSLFYSQNDDDNNINYELVGISPSSGSLHTRIIWCCAWTHDSKYFSTGSRDGKIGIWNADNIRCNNNNNETPIPSAQLEIKGTSVTALSFSPGILDTDNYIIAIGFEEGIIMIQKLTIYNDESNWICCIKSDTSCGHHKTVKKLSFRPSFKNELIQLASCGSDGAVKIHDININQILKC</sequence>
<reference evidence="12 13" key="1">
    <citation type="submission" date="2020-08" db="EMBL/GenBank/DDBJ databases">
        <title>Aphidius gifuensis genome sequencing and assembly.</title>
        <authorList>
            <person name="Du Z."/>
        </authorList>
    </citation>
    <scope>NUCLEOTIDE SEQUENCE [LARGE SCALE GENOMIC DNA]</scope>
    <source>
        <strain evidence="12">YNYX2018</strain>
        <tissue evidence="12">Adults</tissue>
    </source>
</reference>
<dbReference type="GO" id="GO:0002098">
    <property type="term" value="P:tRNA wobble uridine modification"/>
    <property type="evidence" value="ECO:0007669"/>
    <property type="project" value="InterPro"/>
</dbReference>
<dbReference type="Proteomes" id="UP000639338">
    <property type="component" value="Unassembled WGS sequence"/>
</dbReference>
<evidence type="ECO:0000313" key="13">
    <source>
        <dbReference type="Proteomes" id="UP000639338"/>
    </source>
</evidence>
<organism evidence="12 13">
    <name type="scientific">Aphidius gifuensis</name>
    <name type="common">Parasitoid wasp</name>
    <dbReference type="NCBI Taxonomy" id="684658"/>
    <lineage>
        <taxon>Eukaryota</taxon>
        <taxon>Metazoa</taxon>
        <taxon>Ecdysozoa</taxon>
        <taxon>Arthropoda</taxon>
        <taxon>Hexapoda</taxon>
        <taxon>Insecta</taxon>
        <taxon>Pterygota</taxon>
        <taxon>Neoptera</taxon>
        <taxon>Endopterygota</taxon>
        <taxon>Hymenoptera</taxon>
        <taxon>Apocrita</taxon>
        <taxon>Ichneumonoidea</taxon>
        <taxon>Braconidae</taxon>
        <taxon>Aphidiinae</taxon>
        <taxon>Aphidius</taxon>
    </lineage>
</organism>
<dbReference type="GO" id="GO:0005737">
    <property type="term" value="C:cytoplasm"/>
    <property type="evidence" value="ECO:0007669"/>
    <property type="project" value="UniProtKB-SubCell"/>
</dbReference>
<gene>
    <name evidence="12" type="ORF">HCN44_002132</name>
</gene>
<protein>
    <recommendedName>
        <fullName evidence="5">Elongator complex protein 2</fullName>
    </recommendedName>
</protein>
<dbReference type="PROSITE" id="PS50294">
    <property type="entry name" value="WD_REPEATS_REGION"/>
    <property type="match status" value="2"/>
</dbReference>
<dbReference type="PANTHER" id="PTHR44111">
    <property type="entry name" value="ELONGATOR COMPLEX PROTEIN 2"/>
    <property type="match status" value="1"/>
</dbReference>
<evidence type="ECO:0000256" key="6">
    <source>
        <dbReference type="ARBA" id="ARBA00022490"/>
    </source>
</evidence>
<dbReference type="PROSITE" id="PS00678">
    <property type="entry name" value="WD_REPEATS_1"/>
    <property type="match status" value="1"/>
</dbReference>
<feature type="repeat" description="WD" evidence="11">
    <location>
        <begin position="635"/>
        <end position="676"/>
    </location>
</feature>
<evidence type="ECO:0000313" key="12">
    <source>
        <dbReference type="EMBL" id="KAF7996500.1"/>
    </source>
</evidence>
<dbReference type="InterPro" id="IPR020472">
    <property type="entry name" value="WD40_PAC1"/>
</dbReference>
<evidence type="ECO:0000256" key="3">
    <source>
        <dbReference type="ARBA" id="ARBA00005043"/>
    </source>
</evidence>
<dbReference type="PRINTS" id="PR00320">
    <property type="entry name" value="GPROTEINBRPT"/>
</dbReference>
<dbReference type="GO" id="GO:0005634">
    <property type="term" value="C:nucleus"/>
    <property type="evidence" value="ECO:0007669"/>
    <property type="project" value="UniProtKB-SubCell"/>
</dbReference>
<dbReference type="SMART" id="SM00320">
    <property type="entry name" value="WD40"/>
    <property type="match status" value="10"/>
</dbReference>
<evidence type="ECO:0000256" key="1">
    <source>
        <dbReference type="ARBA" id="ARBA00004123"/>
    </source>
</evidence>
<evidence type="ECO:0000256" key="8">
    <source>
        <dbReference type="ARBA" id="ARBA00022694"/>
    </source>
</evidence>
<evidence type="ECO:0000256" key="5">
    <source>
        <dbReference type="ARBA" id="ARBA00020267"/>
    </source>
</evidence>
<dbReference type="InterPro" id="IPR015943">
    <property type="entry name" value="WD40/YVTN_repeat-like_dom_sf"/>
</dbReference>
<keyword evidence="6" id="KW-0963">Cytoplasm</keyword>
<evidence type="ECO:0000256" key="9">
    <source>
        <dbReference type="ARBA" id="ARBA00022737"/>
    </source>
</evidence>
<dbReference type="SUPFAM" id="SSF50978">
    <property type="entry name" value="WD40 repeat-like"/>
    <property type="match status" value="2"/>
</dbReference>
<proteinExistence type="inferred from homology"/>
<comment type="pathway">
    <text evidence="3">tRNA modification; 5-methoxycarbonylmethyl-2-thiouridine-tRNA biosynthesis.</text>
</comment>
<comment type="caution">
    <text evidence="12">The sequence shown here is derived from an EMBL/GenBank/DDBJ whole genome shotgun (WGS) entry which is preliminary data.</text>
</comment>
<keyword evidence="9" id="KW-0677">Repeat</keyword>
<dbReference type="Gene3D" id="2.130.10.10">
    <property type="entry name" value="YVTN repeat-like/Quinoprotein amine dehydrogenase"/>
    <property type="match status" value="3"/>
</dbReference>
<evidence type="ECO:0000256" key="7">
    <source>
        <dbReference type="ARBA" id="ARBA00022574"/>
    </source>
</evidence>
<dbReference type="PROSITE" id="PS50082">
    <property type="entry name" value="WD_REPEATS_2"/>
    <property type="match status" value="3"/>
</dbReference>
<dbReference type="InterPro" id="IPR019775">
    <property type="entry name" value="WD40_repeat_CS"/>
</dbReference>
<feature type="repeat" description="WD" evidence="11">
    <location>
        <begin position="209"/>
        <end position="245"/>
    </location>
</feature>
<dbReference type="InterPro" id="IPR037289">
    <property type="entry name" value="Elp2"/>
</dbReference>
<accession>A0A835CXF0</accession>
<dbReference type="Pfam" id="PF00400">
    <property type="entry name" value="WD40"/>
    <property type="match status" value="4"/>
</dbReference>
<dbReference type="AlphaFoldDB" id="A0A835CXF0"/>
<name>A0A835CXF0_APHGI</name>
<evidence type="ECO:0000256" key="11">
    <source>
        <dbReference type="PROSITE-ProRule" id="PRU00221"/>
    </source>
</evidence>
<dbReference type="OrthoDB" id="27911at2759"/>
<dbReference type="EMBL" id="JACMRX010000001">
    <property type="protein sequence ID" value="KAF7996500.1"/>
    <property type="molecule type" value="Genomic_DNA"/>
</dbReference>
<dbReference type="InterPro" id="IPR036322">
    <property type="entry name" value="WD40_repeat_dom_sf"/>
</dbReference>
<comment type="subcellular location">
    <subcellularLocation>
        <location evidence="2">Cytoplasm</location>
    </subcellularLocation>
    <subcellularLocation>
        <location evidence="1">Nucleus</location>
    </subcellularLocation>
</comment>
<dbReference type="PANTHER" id="PTHR44111:SF1">
    <property type="entry name" value="ELONGATOR COMPLEX PROTEIN 2"/>
    <property type="match status" value="1"/>
</dbReference>
<feature type="repeat" description="WD" evidence="11">
    <location>
        <begin position="378"/>
        <end position="408"/>
    </location>
</feature>
<dbReference type="GO" id="GO:0033588">
    <property type="term" value="C:elongator holoenzyme complex"/>
    <property type="evidence" value="ECO:0007669"/>
    <property type="project" value="InterPro"/>
</dbReference>
<comment type="similarity">
    <text evidence="4">Belongs to the WD repeat ELP2 family.</text>
</comment>